<evidence type="ECO:0000256" key="2">
    <source>
        <dbReference type="ARBA" id="ARBA00022692"/>
    </source>
</evidence>
<evidence type="ECO:0000256" key="3">
    <source>
        <dbReference type="ARBA" id="ARBA00022989"/>
    </source>
</evidence>
<dbReference type="Pfam" id="PF04082">
    <property type="entry name" value="Fungal_trans"/>
    <property type="match status" value="1"/>
</dbReference>
<dbReference type="InterPro" id="IPR052337">
    <property type="entry name" value="SAT4-like"/>
</dbReference>
<dbReference type="GO" id="GO:0008270">
    <property type="term" value="F:zinc ion binding"/>
    <property type="evidence" value="ECO:0007669"/>
    <property type="project" value="InterPro"/>
</dbReference>
<accession>A0A9Q8W8X9</accession>
<protein>
    <submittedName>
        <fullName evidence="10">Integral membrane protein</fullName>
    </submittedName>
</protein>
<dbReference type="Proteomes" id="UP000830671">
    <property type="component" value="Chromosome 1"/>
</dbReference>
<evidence type="ECO:0000313" key="11">
    <source>
        <dbReference type="Proteomes" id="UP000830671"/>
    </source>
</evidence>
<dbReference type="EMBL" id="CP019471">
    <property type="protein sequence ID" value="UQC73972.1"/>
    <property type="molecule type" value="Genomic_DNA"/>
</dbReference>
<dbReference type="PANTHER" id="PTHR33048:SF161">
    <property type="entry name" value="INTEGRAL MEMBRANE PROTEIN"/>
    <property type="match status" value="1"/>
</dbReference>
<feature type="region of interest" description="Disordered" evidence="7">
    <location>
        <begin position="265"/>
        <end position="285"/>
    </location>
</feature>
<organism evidence="10 11">
    <name type="scientific">Colletotrichum lupini</name>
    <dbReference type="NCBI Taxonomy" id="145971"/>
    <lineage>
        <taxon>Eukaryota</taxon>
        <taxon>Fungi</taxon>
        <taxon>Dikarya</taxon>
        <taxon>Ascomycota</taxon>
        <taxon>Pezizomycotina</taxon>
        <taxon>Sordariomycetes</taxon>
        <taxon>Hypocreomycetidae</taxon>
        <taxon>Glomerellales</taxon>
        <taxon>Glomerellaceae</taxon>
        <taxon>Colletotrichum</taxon>
        <taxon>Colletotrichum acutatum species complex</taxon>
    </lineage>
</organism>
<dbReference type="RefSeq" id="XP_049135623.1">
    <property type="nucleotide sequence ID" value="XM_049279666.1"/>
</dbReference>
<dbReference type="Pfam" id="PF20684">
    <property type="entry name" value="Fung_rhodopsin"/>
    <property type="match status" value="1"/>
</dbReference>
<keyword evidence="5" id="KW-0539">Nucleus</keyword>
<evidence type="ECO:0000256" key="8">
    <source>
        <dbReference type="SAM" id="Phobius"/>
    </source>
</evidence>
<reference evidence="10" key="1">
    <citation type="journal article" date="2021" name="Mol. Plant Microbe Interact.">
        <title>Complete Genome Sequence of the Plant-Pathogenic Fungus Colletotrichum lupini.</title>
        <authorList>
            <person name="Baroncelli R."/>
            <person name="Pensec F."/>
            <person name="Da Lio D."/>
            <person name="Boufleur T."/>
            <person name="Vicente I."/>
            <person name="Sarrocco S."/>
            <person name="Picot A."/>
            <person name="Baraldi E."/>
            <person name="Sukno S."/>
            <person name="Thon M."/>
            <person name="Le Floch G."/>
        </authorList>
    </citation>
    <scope>NUCLEOTIDE SEQUENCE</scope>
    <source>
        <strain evidence="10">IMI 504893</strain>
    </source>
</reference>
<keyword evidence="11" id="KW-1185">Reference proteome</keyword>
<dbReference type="CDD" id="cd12148">
    <property type="entry name" value="fungal_TF_MHR"/>
    <property type="match status" value="1"/>
</dbReference>
<dbReference type="GO" id="GO:0003677">
    <property type="term" value="F:DNA binding"/>
    <property type="evidence" value="ECO:0007669"/>
    <property type="project" value="InterPro"/>
</dbReference>
<evidence type="ECO:0000256" key="6">
    <source>
        <dbReference type="ARBA" id="ARBA00038359"/>
    </source>
</evidence>
<dbReference type="InterPro" id="IPR049326">
    <property type="entry name" value="Rhodopsin_dom_fungi"/>
</dbReference>
<gene>
    <name evidence="10" type="ORF">CLUP02_00619</name>
</gene>
<evidence type="ECO:0000313" key="10">
    <source>
        <dbReference type="EMBL" id="UQC73972.1"/>
    </source>
</evidence>
<dbReference type="InterPro" id="IPR007219">
    <property type="entry name" value="XnlR_reg_dom"/>
</dbReference>
<feature type="region of interest" description="Disordered" evidence="7">
    <location>
        <begin position="830"/>
        <end position="852"/>
    </location>
</feature>
<dbReference type="GeneID" id="73334676"/>
<comment type="subcellular location">
    <subcellularLocation>
        <location evidence="1">Membrane</location>
        <topology evidence="1">Multi-pass membrane protein</topology>
    </subcellularLocation>
</comment>
<evidence type="ECO:0000259" key="9">
    <source>
        <dbReference type="SMART" id="SM00906"/>
    </source>
</evidence>
<dbReference type="KEGG" id="clup:CLUP02_00619"/>
<dbReference type="PANTHER" id="PTHR33048">
    <property type="entry name" value="PTH11-LIKE INTEGRAL MEMBRANE PROTEIN (AFU_ORTHOLOGUE AFUA_5G11245)"/>
    <property type="match status" value="1"/>
</dbReference>
<evidence type="ECO:0000256" key="5">
    <source>
        <dbReference type="ARBA" id="ARBA00023242"/>
    </source>
</evidence>
<feature type="region of interest" description="Disordered" evidence="7">
    <location>
        <begin position="346"/>
        <end position="377"/>
    </location>
</feature>
<sequence length="852" mass="94145">MDLTNLLSGSPMGIGYPITDTLPNIVIILKLLVAYEFIFATCISTIKLTVMFFYLRVFVNPGLRTATKFAMGFVMVWTTANILQVFLICHPFEATYNPAVTGKCGNQIASFIAIGAFNVITDIMILTLPISTVWALKMSTPAKLGIIAVFSTGLIVSVVAIIRIVSLTNLDLQNLTETMIWADFWSTVEPNFGIICVSMPMLGSLYSRCTARRGASKLDGPSDASGYNNSNKLRRSHTSAPGTIVLATIYSPENDVRYRSEVASFGRNGKNDDSGDDFESRLTPEQELLGRDKVIQRRKSECVFGVRKLARRPNIQRQFFPTSRSSGTPDEIQQGCTVSVLDFATLPTPASKSPDPTISEKSSTPDPNARRPAPHRIPELYVDRVLDRARKAPRSTRPSEASNYVKRPACLDDKALLAKYVKLYFEQVHPRFPFLDRDAFERTAFSQDQPHSAPKSKSWICLYHSVLALGCQYDGGGSFEPGEGDAWKFFSIALANFADLIMLPDTLTTFQAVVAMMIYSLGIAGIVLEHVLMSEAARRAQNLADAKFVGAAADAFRRTFWVFYSLEKINSFHHGRSSAIMDCDISCSVPSTPESFFSGGFDWFLCFVSHARLLSRANTSLFSVGVSDNPGEYHLDIIDQLLDELEDWRNSLPDNGFRPGGWVKPHSIIEDQERTVALVTHFLYYTTNLALLDVVKGHCSRMEMISNGAIPGSMVGEFAQIARSYVNEVNGRSPTGLTPHAPSEAFEALTTQPQWSLPQQPNYDVASTDIHTDFSTMNLASNSTMTGRMDIEAPAAVPSPLVGTDVMNLFEGWLPDLDPMFFHTMSAQNNMDQSTSQQDFPISSDPLYGHPS</sequence>
<dbReference type="SMART" id="SM00906">
    <property type="entry name" value="Fungal_trans"/>
    <property type="match status" value="1"/>
</dbReference>
<feature type="compositionally biased region" description="Polar residues" evidence="7">
    <location>
        <begin position="830"/>
        <end position="841"/>
    </location>
</feature>
<feature type="transmembrane region" description="Helical" evidence="8">
    <location>
        <begin position="108"/>
        <end position="134"/>
    </location>
</feature>
<feature type="transmembrane region" description="Helical" evidence="8">
    <location>
        <begin position="69"/>
        <end position="88"/>
    </location>
</feature>
<feature type="transmembrane region" description="Helical" evidence="8">
    <location>
        <begin position="37"/>
        <end position="57"/>
    </location>
</feature>
<dbReference type="GO" id="GO:0016020">
    <property type="term" value="C:membrane"/>
    <property type="evidence" value="ECO:0007669"/>
    <property type="project" value="UniProtKB-SubCell"/>
</dbReference>
<evidence type="ECO:0000256" key="1">
    <source>
        <dbReference type="ARBA" id="ARBA00004141"/>
    </source>
</evidence>
<keyword evidence="2 8" id="KW-0812">Transmembrane</keyword>
<feature type="domain" description="Xylanolytic transcriptional activator regulatory" evidence="9">
    <location>
        <begin position="529"/>
        <end position="596"/>
    </location>
</feature>
<comment type="similarity">
    <text evidence="6">Belongs to the SAT4 family.</text>
</comment>
<feature type="region of interest" description="Disordered" evidence="7">
    <location>
        <begin position="214"/>
        <end position="236"/>
    </location>
</feature>
<keyword evidence="3 8" id="KW-1133">Transmembrane helix</keyword>
<dbReference type="AlphaFoldDB" id="A0A9Q8W8X9"/>
<evidence type="ECO:0000256" key="7">
    <source>
        <dbReference type="SAM" id="MobiDB-lite"/>
    </source>
</evidence>
<feature type="compositionally biased region" description="Basic and acidic residues" evidence="7">
    <location>
        <begin position="269"/>
        <end position="285"/>
    </location>
</feature>
<proteinExistence type="inferred from homology"/>
<feature type="compositionally biased region" description="Polar residues" evidence="7">
    <location>
        <begin position="348"/>
        <end position="366"/>
    </location>
</feature>
<feature type="transmembrane region" description="Helical" evidence="8">
    <location>
        <begin position="146"/>
        <end position="170"/>
    </location>
</feature>
<name>A0A9Q8W8X9_9PEZI</name>
<keyword evidence="4 8" id="KW-0472">Membrane</keyword>
<dbReference type="GO" id="GO:0006351">
    <property type="term" value="P:DNA-templated transcription"/>
    <property type="evidence" value="ECO:0007669"/>
    <property type="project" value="InterPro"/>
</dbReference>
<evidence type="ECO:0000256" key="4">
    <source>
        <dbReference type="ARBA" id="ARBA00023136"/>
    </source>
</evidence>